<feature type="region of interest" description="Disordered" evidence="1">
    <location>
        <begin position="796"/>
        <end position="845"/>
    </location>
</feature>
<evidence type="ECO:0000259" key="2">
    <source>
        <dbReference type="Pfam" id="PF26013"/>
    </source>
</evidence>
<keyword evidence="4" id="KW-1185">Reference proteome</keyword>
<dbReference type="AlphaFoldDB" id="A0A9P8RL37"/>
<feature type="compositionally biased region" description="Polar residues" evidence="1">
    <location>
        <begin position="28"/>
        <end position="39"/>
    </location>
</feature>
<reference evidence="3" key="1">
    <citation type="submission" date="2021-03" db="EMBL/GenBank/DDBJ databases">
        <title>Comparative genomics and phylogenomic investigation of the class Geoglossomycetes provide insights into ecological specialization and systematics.</title>
        <authorList>
            <person name="Melie T."/>
            <person name="Pirro S."/>
            <person name="Miller A.N."/>
            <person name="Quandt A."/>
        </authorList>
    </citation>
    <scope>NUCLEOTIDE SEQUENCE</scope>
    <source>
        <strain evidence="3">CAQ_001_2017</strain>
    </source>
</reference>
<feature type="region of interest" description="Disordered" evidence="1">
    <location>
        <begin position="757"/>
        <end position="783"/>
    </location>
</feature>
<feature type="region of interest" description="Disordered" evidence="1">
    <location>
        <begin position="1"/>
        <end position="121"/>
    </location>
</feature>
<comment type="caution">
    <text evidence="3">The sequence shown here is derived from an EMBL/GenBank/DDBJ whole genome shotgun (WGS) entry which is preliminary data.</text>
</comment>
<dbReference type="Proteomes" id="UP000750711">
    <property type="component" value="Unassembled WGS sequence"/>
</dbReference>
<evidence type="ECO:0000313" key="3">
    <source>
        <dbReference type="EMBL" id="KAH0555977.1"/>
    </source>
</evidence>
<gene>
    <name evidence="3" type="ORF">GP486_006078</name>
</gene>
<feature type="compositionally biased region" description="Polar residues" evidence="1">
    <location>
        <begin position="65"/>
        <end position="76"/>
    </location>
</feature>
<dbReference type="InterPro" id="IPR058317">
    <property type="entry name" value="DUF8004"/>
</dbReference>
<evidence type="ECO:0000256" key="1">
    <source>
        <dbReference type="SAM" id="MobiDB-lite"/>
    </source>
</evidence>
<accession>A0A9P8RL37</accession>
<evidence type="ECO:0000313" key="4">
    <source>
        <dbReference type="Proteomes" id="UP000750711"/>
    </source>
</evidence>
<dbReference type="PANTHER" id="PTHR39601:SF2">
    <property type="entry name" value="CHORIOGENIN HMINOR"/>
    <property type="match status" value="1"/>
</dbReference>
<organism evidence="3 4">
    <name type="scientific">Trichoglossum hirsutum</name>
    <dbReference type="NCBI Taxonomy" id="265104"/>
    <lineage>
        <taxon>Eukaryota</taxon>
        <taxon>Fungi</taxon>
        <taxon>Dikarya</taxon>
        <taxon>Ascomycota</taxon>
        <taxon>Pezizomycotina</taxon>
        <taxon>Geoglossomycetes</taxon>
        <taxon>Geoglossales</taxon>
        <taxon>Geoglossaceae</taxon>
        <taxon>Trichoglossum</taxon>
    </lineage>
</organism>
<dbReference type="Pfam" id="PF26013">
    <property type="entry name" value="DUF8004"/>
    <property type="match status" value="1"/>
</dbReference>
<name>A0A9P8RL37_9PEZI</name>
<proteinExistence type="predicted"/>
<feature type="domain" description="DUF8004" evidence="2">
    <location>
        <begin position="351"/>
        <end position="443"/>
    </location>
</feature>
<protein>
    <recommendedName>
        <fullName evidence="2">DUF8004 domain-containing protein</fullName>
    </recommendedName>
</protein>
<feature type="compositionally biased region" description="Low complexity" evidence="1">
    <location>
        <begin position="40"/>
        <end position="58"/>
    </location>
</feature>
<dbReference type="EMBL" id="JAGHQM010001277">
    <property type="protein sequence ID" value="KAH0555977.1"/>
    <property type="molecule type" value="Genomic_DNA"/>
</dbReference>
<sequence length="845" mass="93373">MTATEKAERNSVRRLSSMFTLGRDRNNEPNPQGMLNSQKSSTLSPAAASSLRSRSSSPGKHRLSKSLQIPGSQQFLSPREASPATDAAEIPVKSNSGPPSPSLAKPPLGSGLTPTPEGLPIRRKWLPRSRNASDELKNLHQSSAWLITRDGHEEYDLSRLKNFEKVPELWDETGDTYVCLHPRTDGQKPSFKINSSLLASSPSLTLLAHGNLYSTTLDNAPSDGAAQDLFLEVPSAPRTDQLDMESSEGSLALSDSLDGPIKETYLYFPISLSFDGQILPPHPTENILTADDVEVLVSARNLFAFLAHQPLVATPKHPTYFSIFLAIGDLLKEHQFSNFDGSSFGEVTTGTFSQYVNELGLDDVRHSREKTIEGIILGETLCSWELYNECFVHAVGKYDSLIRLNHPKFNLVSDVTRKRLERAAMDLEFRLNSVVPRLSVFEFPSLFAGIANSNSESKTADFKAWKASFLSLRKHTMGFCKGRYGSWPPKAGSKKNQFEVSGLNRLVFKDLYQDFCDLYDLLVDRSQFTPRTADLNSYRDDGLDSEEPTPRALRMVLSEYDSSSPPVLPPMPFDIPRLPSFASDQTQFGAGDTKKAAKGRTRKVKDDEMIKLIYGSYNSDADKPSPFLESYKTFERKASHGKTIQEVCDQRSGYWIFVYAILQSLPMVVIDAPDIRWHEGVEYFLCVPPRGGAPWSRDDGYRRMSWYGIAGGTGVVSLPSDVVDHGVEGTFRRSHCWTAAEAWAGQGSVTARAIVENPNDPLPPPGMPSWIDAPRSRPGSPDRRSIITLGLEALPVPAGLSPDSAGARSSPVDPNKKFDDILGNNTGSQEKRKKKKSEHGFGFLS</sequence>
<feature type="compositionally biased region" description="Basic and acidic residues" evidence="1">
    <location>
        <begin position="1"/>
        <end position="11"/>
    </location>
</feature>
<dbReference type="PANTHER" id="PTHR39601">
    <property type="entry name" value="CHORIOGENIN HMINOR"/>
    <property type="match status" value="1"/>
</dbReference>